<keyword evidence="3" id="KW-1185">Reference proteome</keyword>
<evidence type="ECO:0000256" key="1">
    <source>
        <dbReference type="SAM" id="Phobius"/>
    </source>
</evidence>
<dbReference type="Proteomes" id="UP000231742">
    <property type="component" value="Unassembled WGS sequence"/>
</dbReference>
<sequence>MTFFESITTVFRKYADFTGVASRPEYWWFALFSFITTSIAASLDPSASSEMGNFGFSVGLSSAWSLALLVPQLAVAVRRLRDTGRHWTNLFWILVPIAGVIVLIVFLTQPSINQQPTTPPQPTAAP</sequence>
<dbReference type="EMBL" id="PGFH01000001">
    <property type="protein sequence ID" value="PJJ82465.1"/>
    <property type="molecule type" value="Genomic_DNA"/>
</dbReference>
<keyword evidence="1" id="KW-0812">Transmembrane</keyword>
<dbReference type="OrthoDB" id="9812349at2"/>
<feature type="transmembrane region" description="Helical" evidence="1">
    <location>
        <begin position="89"/>
        <end position="107"/>
    </location>
</feature>
<feature type="transmembrane region" description="Helical" evidence="1">
    <location>
        <begin position="26"/>
        <end position="43"/>
    </location>
</feature>
<organism evidence="2 3">
    <name type="scientific">Salinibacterium amurskyense</name>
    <dbReference type="NCBI Taxonomy" id="205941"/>
    <lineage>
        <taxon>Bacteria</taxon>
        <taxon>Bacillati</taxon>
        <taxon>Actinomycetota</taxon>
        <taxon>Actinomycetes</taxon>
        <taxon>Micrococcales</taxon>
        <taxon>Microbacteriaceae</taxon>
        <taxon>Salinibacterium</taxon>
    </lineage>
</organism>
<evidence type="ECO:0000313" key="3">
    <source>
        <dbReference type="Proteomes" id="UP000231742"/>
    </source>
</evidence>
<gene>
    <name evidence="2" type="ORF">CLV85_1666</name>
</gene>
<dbReference type="RefSeq" id="WP_100389056.1">
    <property type="nucleotide sequence ID" value="NZ_BMZU01000001.1"/>
</dbReference>
<accession>A0A2M9D9P9</accession>
<dbReference type="Pfam" id="PF05656">
    <property type="entry name" value="DUF805"/>
    <property type="match status" value="1"/>
</dbReference>
<dbReference type="AlphaFoldDB" id="A0A2M9D9P9"/>
<keyword evidence="1" id="KW-0472">Membrane</keyword>
<evidence type="ECO:0000313" key="2">
    <source>
        <dbReference type="EMBL" id="PJJ82465.1"/>
    </source>
</evidence>
<name>A0A2M9D9P9_9MICO</name>
<protein>
    <submittedName>
        <fullName evidence="2">Uncharacterized membrane protein YhaH (DUF805 family)</fullName>
    </submittedName>
</protein>
<reference evidence="2 3" key="1">
    <citation type="submission" date="2017-11" db="EMBL/GenBank/DDBJ databases">
        <title>Genomic Encyclopedia of Archaeal and Bacterial Type Strains, Phase II (KMG-II): From Individual Species to Whole Genera.</title>
        <authorList>
            <person name="Goeker M."/>
        </authorList>
    </citation>
    <scope>NUCLEOTIDE SEQUENCE [LARGE SCALE GENOMIC DNA]</scope>
    <source>
        <strain evidence="2 3">DSM 16400</strain>
    </source>
</reference>
<feature type="transmembrane region" description="Helical" evidence="1">
    <location>
        <begin position="55"/>
        <end position="77"/>
    </location>
</feature>
<dbReference type="InterPro" id="IPR008523">
    <property type="entry name" value="DUF805"/>
</dbReference>
<keyword evidence="1" id="KW-1133">Transmembrane helix</keyword>
<comment type="caution">
    <text evidence="2">The sequence shown here is derived from an EMBL/GenBank/DDBJ whole genome shotgun (WGS) entry which is preliminary data.</text>
</comment>
<dbReference type="GO" id="GO:0005886">
    <property type="term" value="C:plasma membrane"/>
    <property type="evidence" value="ECO:0007669"/>
    <property type="project" value="TreeGrafter"/>
</dbReference>
<dbReference type="PANTHER" id="PTHR34980:SF2">
    <property type="entry name" value="INNER MEMBRANE PROTEIN YHAH-RELATED"/>
    <property type="match status" value="1"/>
</dbReference>
<dbReference type="PANTHER" id="PTHR34980">
    <property type="entry name" value="INNER MEMBRANE PROTEIN-RELATED-RELATED"/>
    <property type="match status" value="1"/>
</dbReference>
<proteinExistence type="predicted"/>